<sequence>MFELPRLGDPPTPEYAGKTSLRSRGAGRVGLREDAVTWSAVEKNLSEDMSKRSEILELFWKERFAFDFGVQQQPVLVFAVLEKALSGGLNFAAPVDDHDLACEFSVKFGDVDYKEFAETTVREAHGLSAEPWVDVHRMRRLAEFRAGPSSQRLDMVLHRFPTELVKKILELCQHEESPSSKKKRLSATVPLASINQRIREISFTCPDIWSTIYLQWPEEVVAVYLHRAKKSHEHPALTIYLDPRDSRLEDLKSNMDRWESFLKQNMAFIKTLDVVIHNENRKHALALALNTPAPALLTCSLVVANKVHLPTSLFSKQAPQLRNVTFRSNAPYDFGPASSLRVLDIRLNQENARGFLNLIKSAPGIESLTLVCSYDAKPISSTLRKPLILSQCRALTIRNMHWTFARYLMSMLRLPALDQLYFHEVQELSPEDPAITLTSALTSIGYDAPADRPTQSIIIDVHPHRAVVSTDGSPRLAFVSDWQEYERLAGDVVEETLSRRILTTLDDVLAAPAYGCHIQPKQLVLRVHNNRNNGAQNNGSVTSAFRQGIQPFLLQVLRAYPSVEVLQVPEHVMAAVKILLDDPNILPHLGTIQVCDAEAPDSV</sequence>
<keyword evidence="3" id="KW-1185">Reference proteome</keyword>
<protein>
    <submittedName>
        <fullName evidence="2">Uncharacterized protein</fullName>
    </submittedName>
</protein>
<organism evidence="2 3">
    <name type="scientific">Sistotremastrum niveocremeum HHB9708</name>
    <dbReference type="NCBI Taxonomy" id="1314777"/>
    <lineage>
        <taxon>Eukaryota</taxon>
        <taxon>Fungi</taxon>
        <taxon>Dikarya</taxon>
        <taxon>Basidiomycota</taxon>
        <taxon>Agaricomycotina</taxon>
        <taxon>Agaricomycetes</taxon>
        <taxon>Sistotremastrales</taxon>
        <taxon>Sistotremastraceae</taxon>
        <taxon>Sertulicium</taxon>
        <taxon>Sertulicium niveocremeum</taxon>
    </lineage>
</organism>
<evidence type="ECO:0000313" key="3">
    <source>
        <dbReference type="Proteomes" id="UP000076722"/>
    </source>
</evidence>
<feature type="region of interest" description="Disordered" evidence="1">
    <location>
        <begin position="1"/>
        <end position="20"/>
    </location>
</feature>
<dbReference type="EMBL" id="KV419428">
    <property type="protein sequence ID" value="KZS89279.1"/>
    <property type="molecule type" value="Genomic_DNA"/>
</dbReference>
<dbReference type="OrthoDB" id="3365698at2759"/>
<dbReference type="Proteomes" id="UP000076722">
    <property type="component" value="Unassembled WGS sequence"/>
</dbReference>
<accession>A0A164Q311</accession>
<proteinExistence type="predicted"/>
<evidence type="ECO:0000256" key="1">
    <source>
        <dbReference type="SAM" id="MobiDB-lite"/>
    </source>
</evidence>
<dbReference type="AlphaFoldDB" id="A0A164Q311"/>
<name>A0A164Q311_9AGAM</name>
<reference evidence="2 3" key="1">
    <citation type="journal article" date="2016" name="Mol. Biol. Evol.">
        <title>Comparative Genomics of Early-Diverging Mushroom-Forming Fungi Provides Insights into the Origins of Lignocellulose Decay Capabilities.</title>
        <authorList>
            <person name="Nagy L.G."/>
            <person name="Riley R."/>
            <person name="Tritt A."/>
            <person name="Adam C."/>
            <person name="Daum C."/>
            <person name="Floudas D."/>
            <person name="Sun H."/>
            <person name="Yadav J.S."/>
            <person name="Pangilinan J."/>
            <person name="Larsson K.H."/>
            <person name="Matsuura K."/>
            <person name="Barry K."/>
            <person name="Labutti K."/>
            <person name="Kuo R."/>
            <person name="Ohm R.A."/>
            <person name="Bhattacharya S.S."/>
            <person name="Shirouzu T."/>
            <person name="Yoshinaga Y."/>
            <person name="Martin F.M."/>
            <person name="Grigoriev I.V."/>
            <person name="Hibbett D.S."/>
        </authorList>
    </citation>
    <scope>NUCLEOTIDE SEQUENCE [LARGE SCALE GENOMIC DNA]</scope>
    <source>
        <strain evidence="2 3">HHB9708</strain>
    </source>
</reference>
<evidence type="ECO:0000313" key="2">
    <source>
        <dbReference type="EMBL" id="KZS89279.1"/>
    </source>
</evidence>
<gene>
    <name evidence="2" type="ORF">SISNIDRAFT_469330</name>
</gene>